<sequence>MAPKTVLITGCSDNGIGSALGKTFQERGYHVFATARDTAKMTWTKGLDNVTPIVLDIKKPGDIKKAVETVSKATDGKLDFLVNNAARNHFMPVLDVEVDAVRDLFESNYFGPLSVTQAFAPLLIKAKGQVSFITSISGYVNTPWMGLYASSKRAIEVVADTLRLELAPLGVTVLAVVTGGVKSSGQTYFDDLKLPNGSLYKGIEDTIVARAKGGDGMPRMETLDYAKAVVDEMEKGKSGKFWYGEFAEMVRQGTTAVAVPLEAMDAQMTQGTGLDTWKS</sequence>
<dbReference type="EMBL" id="CP069030">
    <property type="protein sequence ID" value="QRC98408.1"/>
    <property type="molecule type" value="Genomic_DNA"/>
</dbReference>
<dbReference type="RefSeq" id="XP_001794890.1">
    <property type="nucleotide sequence ID" value="XM_001794838.1"/>
</dbReference>
<dbReference type="PANTHER" id="PTHR44169">
    <property type="entry name" value="NADPH-DEPENDENT 1-ACYLDIHYDROXYACETONE PHOSPHATE REDUCTASE"/>
    <property type="match status" value="1"/>
</dbReference>
<name>A0A7U2F485_PHANO</name>
<dbReference type="VEuPathDB" id="FungiDB:JI435_044730"/>
<proteinExistence type="inferred from homology"/>
<keyword evidence="3" id="KW-0560">Oxidoreductase</keyword>
<dbReference type="PRINTS" id="PR00081">
    <property type="entry name" value="GDHRDH"/>
</dbReference>
<dbReference type="Proteomes" id="UP000663193">
    <property type="component" value="Chromosome 8"/>
</dbReference>
<dbReference type="Gene3D" id="3.40.50.720">
    <property type="entry name" value="NAD(P)-binding Rossmann-like Domain"/>
    <property type="match status" value="1"/>
</dbReference>
<evidence type="ECO:0000256" key="3">
    <source>
        <dbReference type="ARBA" id="ARBA00023002"/>
    </source>
</evidence>
<comment type="similarity">
    <text evidence="1 4">Belongs to the short-chain dehydrogenases/reductases (SDR) family.</text>
</comment>
<organism evidence="5 6">
    <name type="scientific">Phaeosphaeria nodorum (strain SN15 / ATCC MYA-4574 / FGSC 10173)</name>
    <name type="common">Glume blotch fungus</name>
    <name type="synonym">Parastagonospora nodorum</name>
    <dbReference type="NCBI Taxonomy" id="321614"/>
    <lineage>
        <taxon>Eukaryota</taxon>
        <taxon>Fungi</taxon>
        <taxon>Dikarya</taxon>
        <taxon>Ascomycota</taxon>
        <taxon>Pezizomycotina</taxon>
        <taxon>Dothideomycetes</taxon>
        <taxon>Pleosporomycetidae</taxon>
        <taxon>Pleosporales</taxon>
        <taxon>Pleosporineae</taxon>
        <taxon>Phaeosphaeriaceae</taxon>
        <taxon>Parastagonospora</taxon>
    </lineage>
</organism>
<dbReference type="OMA" id="WRGQMAG"/>
<dbReference type="PRINTS" id="PR00080">
    <property type="entry name" value="SDRFAMILY"/>
</dbReference>
<dbReference type="InterPro" id="IPR002347">
    <property type="entry name" value="SDR_fam"/>
</dbReference>
<dbReference type="InterPro" id="IPR036291">
    <property type="entry name" value="NAD(P)-bd_dom_sf"/>
</dbReference>
<accession>A0A7U2F485</accession>
<evidence type="ECO:0008006" key="7">
    <source>
        <dbReference type="Google" id="ProtNLM"/>
    </source>
</evidence>
<keyword evidence="2" id="KW-0521">NADP</keyword>
<evidence type="ECO:0000313" key="5">
    <source>
        <dbReference type="EMBL" id="QRC98408.1"/>
    </source>
</evidence>
<gene>
    <name evidence="5" type="ORF">JI435_044730</name>
</gene>
<dbReference type="AlphaFoldDB" id="A0A7U2F485"/>
<dbReference type="InterPro" id="IPR020904">
    <property type="entry name" value="Sc_DH/Rdtase_CS"/>
</dbReference>
<evidence type="ECO:0000256" key="1">
    <source>
        <dbReference type="ARBA" id="ARBA00006484"/>
    </source>
</evidence>
<dbReference type="Pfam" id="PF00106">
    <property type="entry name" value="adh_short"/>
    <property type="match status" value="1"/>
</dbReference>
<dbReference type="KEGG" id="pno:SNOG_04473"/>
<protein>
    <recommendedName>
        <fullName evidence="7">NAD(P)-binding protein</fullName>
    </recommendedName>
</protein>
<evidence type="ECO:0000256" key="2">
    <source>
        <dbReference type="ARBA" id="ARBA00022857"/>
    </source>
</evidence>
<keyword evidence="6" id="KW-1185">Reference proteome</keyword>
<dbReference type="OrthoDB" id="2102561at2759"/>
<dbReference type="SUPFAM" id="SSF51735">
    <property type="entry name" value="NAD(P)-binding Rossmann-fold domains"/>
    <property type="match status" value="1"/>
</dbReference>
<evidence type="ECO:0000313" key="6">
    <source>
        <dbReference type="Proteomes" id="UP000663193"/>
    </source>
</evidence>
<dbReference type="PROSITE" id="PS00061">
    <property type="entry name" value="ADH_SHORT"/>
    <property type="match status" value="1"/>
</dbReference>
<dbReference type="GO" id="GO:0016491">
    <property type="term" value="F:oxidoreductase activity"/>
    <property type="evidence" value="ECO:0007669"/>
    <property type="project" value="UniProtKB-KW"/>
</dbReference>
<reference evidence="6" key="1">
    <citation type="journal article" date="2021" name="BMC Genomics">
        <title>Chromosome-level genome assembly and manually-curated proteome of model necrotroph Parastagonospora nodorum Sn15 reveals a genome-wide trove of candidate effector homologs, and redundancy of virulence-related functions within an accessory chromosome.</title>
        <authorList>
            <person name="Bertazzoni S."/>
            <person name="Jones D.A.B."/>
            <person name="Phan H.T."/>
            <person name="Tan K.-C."/>
            <person name="Hane J.K."/>
        </authorList>
    </citation>
    <scope>NUCLEOTIDE SEQUENCE [LARGE SCALE GENOMIC DNA]</scope>
    <source>
        <strain evidence="6">SN15 / ATCC MYA-4574 / FGSC 10173)</strain>
    </source>
</reference>
<dbReference type="PANTHER" id="PTHR44169:SF6">
    <property type="entry name" value="NADPH-DEPENDENT 1-ACYLDIHYDROXYACETONE PHOSPHATE REDUCTASE"/>
    <property type="match status" value="1"/>
</dbReference>
<evidence type="ECO:0000256" key="4">
    <source>
        <dbReference type="RuleBase" id="RU000363"/>
    </source>
</evidence>